<evidence type="ECO:0000313" key="2">
    <source>
        <dbReference type="EMBL" id="AAQ76782.1"/>
    </source>
</evidence>
<name>Q69GU2_9ASCI</name>
<dbReference type="PANTHER" id="PTHR16058">
    <property type="entry name" value="DOUBLE ZINC RIBBON AND ANKYRIN REPEAT-CONTAINING PROTEIN 1"/>
    <property type="match status" value="1"/>
</dbReference>
<feature type="non-terminal residue" evidence="2">
    <location>
        <position position="177"/>
    </location>
</feature>
<accession>Q69GU2</accession>
<dbReference type="EMBL" id="AY314942">
    <property type="protein sequence ID" value="AAQ76782.1"/>
    <property type="molecule type" value="mRNA"/>
</dbReference>
<dbReference type="PANTHER" id="PTHR16058:SF4">
    <property type="entry name" value="DOUBLE ZINC RIBBON AND ANKYRIN REPEAT-CONTAINING PROTEIN 1"/>
    <property type="match status" value="1"/>
</dbReference>
<feature type="region of interest" description="Disordered" evidence="1">
    <location>
        <begin position="1"/>
        <end position="31"/>
    </location>
</feature>
<sequence>QELPMWQTVPLPSFPKSPSNTRLLPPPRPLVQDSQTQTVGLFYPGGKKIAQNQSCLADMRSREFQMRDKNHPLTAVSPGKGYWRKQLDHVCGHIRGCTTNEVEFRSVFAEPRLGKITGAVISEAEDEITMSFTSTLKGHTEFGEDGLKSLQRDVYQNQKKIAFGRMYNPGKENVKTP</sequence>
<dbReference type="InterPro" id="IPR052481">
    <property type="entry name" value="DZAN1"/>
</dbReference>
<organism evidence="2">
    <name type="scientific">Herdmania curvata</name>
    <dbReference type="NCBI Taxonomy" id="62068"/>
    <lineage>
        <taxon>Eukaryota</taxon>
        <taxon>Metazoa</taxon>
        <taxon>Chordata</taxon>
        <taxon>Tunicata</taxon>
        <taxon>Ascidiacea</taxon>
        <taxon>Stolidobranchia</taxon>
        <taxon>Pyuridae</taxon>
        <taxon>Herdmania</taxon>
    </lineage>
</organism>
<proteinExistence type="evidence at transcript level"/>
<feature type="non-terminal residue" evidence="2">
    <location>
        <position position="1"/>
    </location>
</feature>
<protein>
    <submittedName>
        <fullName evidence="2">Hsup</fullName>
    </submittedName>
</protein>
<dbReference type="AlphaFoldDB" id="Q69GU2"/>
<evidence type="ECO:0000256" key="1">
    <source>
        <dbReference type="SAM" id="MobiDB-lite"/>
    </source>
</evidence>
<reference evidence="2" key="1">
    <citation type="submission" date="2003-06" db="EMBL/GenBank/DDBJ databases">
        <title>Gene expression during early ascidian metamorphosis requires signaling by Hemps, an EGF-like protein.</title>
        <authorList>
            <person name="Woods R.G."/>
            <person name="Roper K."/>
            <person name="Bebell L."/>
            <person name="Sung K."/>
            <person name="Degnan B.M."/>
            <person name="Lavin M.F."/>
        </authorList>
    </citation>
    <scope>NUCLEOTIDE SEQUENCE</scope>
</reference>